<dbReference type="Proteomes" id="UP000587527">
    <property type="component" value="Unassembled WGS sequence"/>
</dbReference>
<accession>A0A841C2K1</accession>
<keyword evidence="1" id="KW-1133">Transmembrane helix</keyword>
<organism evidence="2 3">
    <name type="scientific">Allocatelliglobosispora scoriae</name>
    <dbReference type="NCBI Taxonomy" id="643052"/>
    <lineage>
        <taxon>Bacteria</taxon>
        <taxon>Bacillati</taxon>
        <taxon>Actinomycetota</taxon>
        <taxon>Actinomycetes</taxon>
        <taxon>Micromonosporales</taxon>
        <taxon>Micromonosporaceae</taxon>
        <taxon>Allocatelliglobosispora</taxon>
    </lineage>
</organism>
<keyword evidence="1" id="KW-0812">Transmembrane</keyword>
<feature type="transmembrane region" description="Helical" evidence="1">
    <location>
        <begin position="99"/>
        <end position="125"/>
    </location>
</feature>
<keyword evidence="1" id="KW-0472">Membrane</keyword>
<evidence type="ECO:0000313" key="3">
    <source>
        <dbReference type="Proteomes" id="UP000587527"/>
    </source>
</evidence>
<dbReference type="EMBL" id="JACHMN010000003">
    <property type="protein sequence ID" value="MBB5874584.1"/>
    <property type="molecule type" value="Genomic_DNA"/>
</dbReference>
<feature type="transmembrane region" description="Helical" evidence="1">
    <location>
        <begin position="50"/>
        <end position="70"/>
    </location>
</feature>
<feature type="transmembrane region" description="Helical" evidence="1">
    <location>
        <begin position="75"/>
        <end position="93"/>
    </location>
</feature>
<sequence>MTRDSGPMKAAAGVAGLVAASAAAWWWWLGRDTQYQTDPVTGVTSGPYEAWQVIGFVASLAVVAAVGGLLLRPWLVVAAMTLTVTAAWSAQAGSDESGLWVVGAAMVFVGTAVGTAVVAFGAGFLRRRTPRS</sequence>
<gene>
    <name evidence="2" type="ORF">F4553_008018</name>
</gene>
<evidence type="ECO:0000313" key="2">
    <source>
        <dbReference type="EMBL" id="MBB5874584.1"/>
    </source>
</evidence>
<proteinExistence type="predicted"/>
<keyword evidence="3" id="KW-1185">Reference proteome</keyword>
<name>A0A841C2K1_9ACTN</name>
<feature type="transmembrane region" description="Helical" evidence="1">
    <location>
        <begin position="12"/>
        <end position="30"/>
    </location>
</feature>
<comment type="caution">
    <text evidence="2">The sequence shown here is derived from an EMBL/GenBank/DDBJ whole genome shotgun (WGS) entry which is preliminary data.</text>
</comment>
<dbReference type="RefSeq" id="WP_246467618.1">
    <property type="nucleotide sequence ID" value="NZ_JACHMN010000003.1"/>
</dbReference>
<protein>
    <submittedName>
        <fullName evidence="2">Uncharacterized protein</fullName>
    </submittedName>
</protein>
<evidence type="ECO:0000256" key="1">
    <source>
        <dbReference type="SAM" id="Phobius"/>
    </source>
</evidence>
<reference evidence="2 3" key="1">
    <citation type="submission" date="2020-08" db="EMBL/GenBank/DDBJ databases">
        <title>Sequencing the genomes of 1000 actinobacteria strains.</title>
        <authorList>
            <person name="Klenk H.-P."/>
        </authorList>
    </citation>
    <scope>NUCLEOTIDE SEQUENCE [LARGE SCALE GENOMIC DNA]</scope>
    <source>
        <strain evidence="2 3">DSM 45362</strain>
    </source>
</reference>
<dbReference type="AlphaFoldDB" id="A0A841C2K1"/>